<proteinExistence type="predicted"/>
<dbReference type="RefSeq" id="WP_069186850.1">
    <property type="nucleotide sequence ID" value="NZ_FLYE01000012.1"/>
</dbReference>
<name>A0A1C3RFY3_9PROT</name>
<gene>
    <name evidence="1" type="ORF">MTBPR1_20017</name>
</gene>
<reference evidence="1 2" key="1">
    <citation type="submission" date="2016-07" db="EMBL/GenBank/DDBJ databases">
        <authorList>
            <person name="Lefevre C.T."/>
        </authorList>
    </citation>
    <scope>NUCLEOTIDE SEQUENCE [LARGE SCALE GENOMIC DNA]</scope>
    <source>
        <strain evidence="1">PR1</strain>
    </source>
</reference>
<dbReference type="AlphaFoldDB" id="A0A1C3RFY3"/>
<protein>
    <submittedName>
        <fullName evidence="1">Uncharacterized protein</fullName>
    </submittedName>
</protein>
<sequence length="67" mass="7720">MNNMQCETTSLKLISQIGHELIKMAQDHEGLENWQERHTHIRLFAEDLYGDCDEATMLSTAMALQVK</sequence>
<evidence type="ECO:0000313" key="2">
    <source>
        <dbReference type="Proteomes" id="UP000231658"/>
    </source>
</evidence>
<dbReference type="Proteomes" id="UP000231658">
    <property type="component" value="Unassembled WGS sequence"/>
</dbReference>
<keyword evidence="2" id="KW-1185">Reference proteome</keyword>
<evidence type="ECO:0000313" key="1">
    <source>
        <dbReference type="EMBL" id="SCA56169.1"/>
    </source>
</evidence>
<accession>A0A1C3RFY3</accession>
<organism evidence="1 2">
    <name type="scientific">Candidatus Terasakiella magnetica</name>
    <dbReference type="NCBI Taxonomy" id="1867952"/>
    <lineage>
        <taxon>Bacteria</taxon>
        <taxon>Pseudomonadati</taxon>
        <taxon>Pseudomonadota</taxon>
        <taxon>Alphaproteobacteria</taxon>
        <taxon>Rhodospirillales</taxon>
        <taxon>Terasakiellaceae</taxon>
        <taxon>Terasakiella</taxon>
    </lineage>
</organism>
<dbReference type="STRING" id="1867952.MTBPR1_20017"/>
<dbReference type="EMBL" id="FLYE01000012">
    <property type="protein sequence ID" value="SCA56169.1"/>
    <property type="molecule type" value="Genomic_DNA"/>
</dbReference>